<dbReference type="Proteomes" id="UP000234752">
    <property type="component" value="Chromosome eg_1"/>
</dbReference>
<evidence type="ECO:0000256" key="3">
    <source>
        <dbReference type="ARBA" id="ARBA00023159"/>
    </source>
</evidence>
<dbReference type="Pfam" id="PF13411">
    <property type="entry name" value="MerR_1"/>
    <property type="match status" value="1"/>
</dbReference>
<dbReference type="InterPro" id="IPR012925">
    <property type="entry name" value="TipAS_dom"/>
</dbReference>
<accession>A0A2K9NDD8</accession>
<dbReference type="GO" id="GO:0003677">
    <property type="term" value="F:DNA binding"/>
    <property type="evidence" value="ECO:0007669"/>
    <property type="project" value="UniProtKB-KW"/>
</dbReference>
<dbReference type="AlphaFoldDB" id="A0A2K9NDD8"/>
<keyword evidence="1" id="KW-0805">Transcription regulation</keyword>
<evidence type="ECO:0000256" key="4">
    <source>
        <dbReference type="ARBA" id="ARBA00023163"/>
    </source>
</evidence>
<dbReference type="SUPFAM" id="SSF89082">
    <property type="entry name" value="Antibiotic binding domain of TipA-like multidrug resistance regulators"/>
    <property type="match status" value="1"/>
</dbReference>
<dbReference type="OrthoDB" id="9802944at2"/>
<sequence>MSRYTVSQLSRLAGVSVRTLHHYDHIGLLRPAVTGDNGYRYYGTDELLRLQQILLHRELGLPLSRIARVLDAPGFDRLDTLRVQRRHLLAEAERYRALVTTIDRTITLLEGKSVMDAETLYQGFSPEKQAGYEDWLAERHGAAVRADIDRAKQAMAGLDQSAHMAELAAVESAIAQALRDGIEADDPRLDPLLNRHLDWVAASWGRRPDANAYAGLADIYRAHPDFRARYDALAPGLADYLPDAMEAFALRVLIG</sequence>
<keyword evidence="4" id="KW-0804">Transcription</keyword>
<evidence type="ECO:0000256" key="2">
    <source>
        <dbReference type="ARBA" id="ARBA00023125"/>
    </source>
</evidence>
<gene>
    <name evidence="5" type="ORF">C0V82_10090</name>
</gene>
<dbReference type="Gene3D" id="1.10.490.50">
    <property type="entry name" value="Antibiotic binding domain of TipA-like multidrug resistance regulators"/>
    <property type="match status" value="1"/>
</dbReference>
<dbReference type="GO" id="GO:0003700">
    <property type="term" value="F:DNA-binding transcription factor activity"/>
    <property type="evidence" value="ECO:0007669"/>
    <property type="project" value="InterPro"/>
</dbReference>
<dbReference type="InterPro" id="IPR036244">
    <property type="entry name" value="TipA-like_antibiotic-bd"/>
</dbReference>
<dbReference type="PANTHER" id="PTHR30204:SF90">
    <property type="entry name" value="HTH-TYPE TRANSCRIPTIONAL ACTIVATOR MTA"/>
    <property type="match status" value="1"/>
</dbReference>
<dbReference type="RefSeq" id="WP_102112228.1">
    <property type="nucleotide sequence ID" value="NZ_BMGN01000002.1"/>
</dbReference>
<name>A0A2K9NDD8_9PROT</name>
<dbReference type="SUPFAM" id="SSF46955">
    <property type="entry name" value="Putative DNA-binding domain"/>
    <property type="match status" value="1"/>
</dbReference>
<dbReference type="CDD" id="cd01106">
    <property type="entry name" value="HTH_TipAL-Mta"/>
    <property type="match status" value="1"/>
</dbReference>
<evidence type="ECO:0000313" key="5">
    <source>
        <dbReference type="EMBL" id="AUN30546.1"/>
    </source>
</evidence>
<dbReference type="InterPro" id="IPR009061">
    <property type="entry name" value="DNA-bd_dom_put_sf"/>
</dbReference>
<dbReference type="InterPro" id="IPR047057">
    <property type="entry name" value="MerR_fam"/>
</dbReference>
<dbReference type="PRINTS" id="PR00040">
    <property type="entry name" value="HTHMERR"/>
</dbReference>
<dbReference type="InterPro" id="IPR000551">
    <property type="entry name" value="MerR-type_HTH_dom"/>
</dbReference>
<evidence type="ECO:0000256" key="1">
    <source>
        <dbReference type="ARBA" id="ARBA00023015"/>
    </source>
</evidence>
<dbReference type="SMART" id="SM00422">
    <property type="entry name" value="HTH_MERR"/>
    <property type="match status" value="1"/>
</dbReference>
<dbReference type="Gene3D" id="1.10.1660.10">
    <property type="match status" value="1"/>
</dbReference>
<organism evidence="5 6">
    <name type="scientific">Niveispirillum cyanobacteriorum</name>
    <dbReference type="NCBI Taxonomy" id="1612173"/>
    <lineage>
        <taxon>Bacteria</taxon>
        <taxon>Pseudomonadati</taxon>
        <taxon>Pseudomonadota</taxon>
        <taxon>Alphaproteobacteria</taxon>
        <taxon>Rhodospirillales</taxon>
        <taxon>Azospirillaceae</taxon>
        <taxon>Niveispirillum</taxon>
    </lineage>
</organism>
<keyword evidence="2" id="KW-0238">DNA-binding</keyword>
<dbReference type="Pfam" id="PF07739">
    <property type="entry name" value="TipAS"/>
    <property type="match status" value="1"/>
</dbReference>
<dbReference type="EMBL" id="CP025611">
    <property type="protein sequence ID" value="AUN30546.1"/>
    <property type="molecule type" value="Genomic_DNA"/>
</dbReference>
<protein>
    <submittedName>
        <fullName evidence="5">MerR family transcriptional regulator</fullName>
    </submittedName>
</protein>
<dbReference type="PROSITE" id="PS50937">
    <property type="entry name" value="HTH_MERR_2"/>
    <property type="match status" value="1"/>
</dbReference>
<proteinExistence type="predicted"/>
<keyword evidence="6" id="KW-1185">Reference proteome</keyword>
<reference evidence="5 6" key="1">
    <citation type="submission" date="2017-12" db="EMBL/GenBank/DDBJ databases">
        <title>Genomes of bacteria within cyanobacterial aggregates.</title>
        <authorList>
            <person name="Cai H."/>
        </authorList>
    </citation>
    <scope>NUCLEOTIDE SEQUENCE [LARGE SCALE GENOMIC DNA]</scope>
    <source>
        <strain evidence="5 6">TH16</strain>
    </source>
</reference>
<evidence type="ECO:0000313" key="6">
    <source>
        <dbReference type="Proteomes" id="UP000234752"/>
    </source>
</evidence>
<dbReference type="PROSITE" id="PS00552">
    <property type="entry name" value="HTH_MERR_1"/>
    <property type="match status" value="1"/>
</dbReference>
<dbReference type="KEGG" id="ncb:C0V82_10090"/>
<dbReference type="PANTHER" id="PTHR30204">
    <property type="entry name" value="REDOX-CYCLING DRUG-SENSING TRANSCRIPTIONAL ACTIVATOR SOXR"/>
    <property type="match status" value="1"/>
</dbReference>
<keyword evidence="3" id="KW-0010">Activator</keyword>